<organism evidence="1 2">
    <name type="scientific">Planctobacterium marinum</name>
    <dbReference type="NCBI Taxonomy" id="1631968"/>
    <lineage>
        <taxon>Bacteria</taxon>
        <taxon>Pseudomonadati</taxon>
        <taxon>Pseudomonadota</taxon>
        <taxon>Gammaproteobacteria</taxon>
        <taxon>Alteromonadales</taxon>
        <taxon>Alteromonadaceae</taxon>
        <taxon>Planctobacterium</taxon>
    </lineage>
</organism>
<sequence length="73" mass="8163">MPVKLQEKTQRLRAGALLHIWCEGFGDKGLKIKFSWFAMGTTEAGKIKLLYSAAIGISVKCGNLIVITRRKNR</sequence>
<name>A0AA48KPT5_9ALTE</name>
<gene>
    <name evidence="1" type="ORF">MACH26_25120</name>
</gene>
<protein>
    <submittedName>
        <fullName evidence="1">Uncharacterized protein</fullName>
    </submittedName>
</protein>
<accession>A0AA48KPT5</accession>
<reference evidence="1" key="1">
    <citation type="submission" date="2023-01" db="EMBL/GenBank/DDBJ databases">
        <title>Complete genome sequence of Planctobacterium marinum strain Dej080120_11.</title>
        <authorList>
            <person name="Ueki S."/>
            <person name="Maruyama F."/>
        </authorList>
    </citation>
    <scope>NUCLEOTIDE SEQUENCE</scope>
    <source>
        <strain evidence="1">Dej080120_11</strain>
    </source>
</reference>
<dbReference type="KEGG" id="pmaw:MACH26_25120"/>
<proteinExistence type="predicted"/>
<dbReference type="EMBL" id="AP027272">
    <property type="protein sequence ID" value="BDX06991.1"/>
    <property type="molecule type" value="Genomic_DNA"/>
</dbReference>
<evidence type="ECO:0000313" key="2">
    <source>
        <dbReference type="Proteomes" id="UP001333710"/>
    </source>
</evidence>
<dbReference type="Proteomes" id="UP001333710">
    <property type="component" value="Chromosome"/>
</dbReference>
<keyword evidence="2" id="KW-1185">Reference proteome</keyword>
<dbReference type="AlphaFoldDB" id="A0AA48KPT5"/>
<evidence type="ECO:0000313" key="1">
    <source>
        <dbReference type="EMBL" id="BDX06991.1"/>
    </source>
</evidence>
<dbReference type="RefSeq" id="WP_338292983.1">
    <property type="nucleotide sequence ID" value="NZ_AP027272.1"/>
</dbReference>